<evidence type="ECO:0000256" key="2">
    <source>
        <dbReference type="SAM" id="MobiDB-lite"/>
    </source>
</evidence>
<dbReference type="AlphaFoldDB" id="K3WC57"/>
<dbReference type="VEuPathDB" id="FungiDB:PYU1_G002545"/>
<dbReference type="eggNOG" id="ENOG502SW7B">
    <property type="taxonomic scope" value="Eukaryota"/>
</dbReference>
<feature type="region of interest" description="Disordered" evidence="2">
    <location>
        <begin position="47"/>
        <end position="111"/>
    </location>
</feature>
<proteinExistence type="predicted"/>
<reference evidence="3" key="3">
    <citation type="submission" date="2014-11" db="UniProtKB">
        <authorList>
            <consortium name="EnsemblProtists"/>
        </authorList>
    </citation>
    <scope>IDENTIFICATION</scope>
    <source>
        <strain evidence="3">DAOM BR144</strain>
    </source>
</reference>
<feature type="region of interest" description="Disordered" evidence="2">
    <location>
        <begin position="160"/>
        <end position="179"/>
    </location>
</feature>
<reference evidence="4" key="1">
    <citation type="journal article" date="2010" name="Genome Biol.">
        <title>Genome sequence of the necrotrophic plant pathogen Pythium ultimum reveals original pathogenicity mechanisms and effector repertoire.</title>
        <authorList>
            <person name="Levesque C.A."/>
            <person name="Brouwer H."/>
            <person name="Cano L."/>
            <person name="Hamilton J.P."/>
            <person name="Holt C."/>
            <person name="Huitema E."/>
            <person name="Raffaele S."/>
            <person name="Robideau G.P."/>
            <person name="Thines M."/>
            <person name="Win J."/>
            <person name="Zerillo M.M."/>
            <person name="Beakes G.W."/>
            <person name="Boore J.L."/>
            <person name="Busam D."/>
            <person name="Dumas B."/>
            <person name="Ferriera S."/>
            <person name="Fuerstenberg S.I."/>
            <person name="Gachon C.M."/>
            <person name="Gaulin E."/>
            <person name="Govers F."/>
            <person name="Grenville-Briggs L."/>
            <person name="Horner N."/>
            <person name="Hostetler J."/>
            <person name="Jiang R.H."/>
            <person name="Johnson J."/>
            <person name="Krajaejun T."/>
            <person name="Lin H."/>
            <person name="Meijer H.J."/>
            <person name="Moore B."/>
            <person name="Morris P."/>
            <person name="Phuntmart V."/>
            <person name="Puiu D."/>
            <person name="Shetty J."/>
            <person name="Stajich J.E."/>
            <person name="Tripathy S."/>
            <person name="Wawra S."/>
            <person name="van West P."/>
            <person name="Whitty B.R."/>
            <person name="Coutinho P.M."/>
            <person name="Henrissat B."/>
            <person name="Martin F."/>
            <person name="Thomas P.D."/>
            <person name="Tyler B.M."/>
            <person name="De Vries R.P."/>
            <person name="Kamoun S."/>
            <person name="Yandell M."/>
            <person name="Tisserat N."/>
            <person name="Buell C.R."/>
        </authorList>
    </citation>
    <scope>NUCLEOTIDE SEQUENCE</scope>
    <source>
        <strain evidence="4">DAOM:BR144</strain>
    </source>
</reference>
<evidence type="ECO:0008006" key="5">
    <source>
        <dbReference type="Google" id="ProtNLM"/>
    </source>
</evidence>
<feature type="coiled-coil region" evidence="1">
    <location>
        <begin position="113"/>
        <end position="140"/>
    </location>
</feature>
<accession>K3WC57</accession>
<keyword evidence="1" id="KW-0175">Coiled coil</keyword>
<dbReference type="Proteomes" id="UP000019132">
    <property type="component" value="Unassembled WGS sequence"/>
</dbReference>
<dbReference type="InParanoid" id="K3WC57"/>
<dbReference type="HOGENOM" id="CLU_1258344_0_0_1"/>
<organism evidence="3 4">
    <name type="scientific">Globisporangium ultimum (strain ATCC 200006 / CBS 805.95 / DAOM BR144)</name>
    <name type="common">Pythium ultimum</name>
    <dbReference type="NCBI Taxonomy" id="431595"/>
    <lineage>
        <taxon>Eukaryota</taxon>
        <taxon>Sar</taxon>
        <taxon>Stramenopiles</taxon>
        <taxon>Oomycota</taxon>
        <taxon>Peronosporomycetes</taxon>
        <taxon>Pythiales</taxon>
        <taxon>Pythiaceae</taxon>
        <taxon>Globisporangium</taxon>
    </lineage>
</organism>
<sequence>MLMEHSVLRSTWPISDQEYPVGLHSSIEQQHFPTLMPFSSYSAFPPPPTRFKDASPRTFGSIYPPSSSSSTHSPHMALHSLPLSLSIPRPSGSRKASEEERKAKHREAQRRFVKRKKAEMVQLKQLAIELELQYKLLELMSEQSALAKENYALENDIATTRENATHSEKKTDVKEELPPIPVPNLSFDFEW</sequence>
<dbReference type="Gene3D" id="1.20.1600.10">
    <property type="entry name" value="Outer membrane efflux proteins (OEP)"/>
    <property type="match status" value="1"/>
</dbReference>
<reference evidence="4" key="2">
    <citation type="submission" date="2010-04" db="EMBL/GenBank/DDBJ databases">
        <authorList>
            <person name="Buell R."/>
            <person name="Hamilton J."/>
            <person name="Hostetler J."/>
        </authorList>
    </citation>
    <scope>NUCLEOTIDE SEQUENCE [LARGE SCALE GENOMIC DNA]</scope>
    <source>
        <strain evidence="4">DAOM:BR144</strain>
    </source>
</reference>
<evidence type="ECO:0000313" key="4">
    <source>
        <dbReference type="Proteomes" id="UP000019132"/>
    </source>
</evidence>
<dbReference type="CDD" id="cd14686">
    <property type="entry name" value="bZIP"/>
    <property type="match status" value="1"/>
</dbReference>
<protein>
    <recommendedName>
        <fullName evidence="5">BZIP domain-containing protein</fullName>
    </recommendedName>
</protein>
<dbReference type="EnsemblProtists" id="PYU1_T002548">
    <property type="protein sequence ID" value="PYU1_T002548"/>
    <property type="gene ID" value="PYU1_G002545"/>
</dbReference>
<name>K3WC57_GLOUD</name>
<feature type="compositionally biased region" description="Basic and acidic residues" evidence="2">
    <location>
        <begin position="163"/>
        <end position="177"/>
    </location>
</feature>
<evidence type="ECO:0000256" key="1">
    <source>
        <dbReference type="SAM" id="Coils"/>
    </source>
</evidence>
<feature type="compositionally biased region" description="Low complexity" evidence="2">
    <location>
        <begin position="64"/>
        <end position="93"/>
    </location>
</feature>
<keyword evidence="4" id="KW-1185">Reference proteome</keyword>
<evidence type="ECO:0000313" key="3">
    <source>
        <dbReference type="EnsemblProtists" id="PYU1_T002548"/>
    </source>
</evidence>